<name>A0A1J5TTC0_9ARCH</name>
<dbReference type="GO" id="GO:0004181">
    <property type="term" value="F:metallocarboxypeptidase activity"/>
    <property type="evidence" value="ECO:0007669"/>
    <property type="project" value="InterPro"/>
</dbReference>
<comment type="similarity">
    <text evidence="2">Belongs to the peptidase M14 family.</text>
</comment>
<dbReference type="SUPFAM" id="SSF53187">
    <property type="entry name" value="Zn-dependent exopeptidases"/>
    <property type="match status" value="1"/>
</dbReference>
<keyword evidence="4" id="KW-0378">Hydrolase</keyword>
<feature type="domain" description="Peptidase M14" evidence="7">
    <location>
        <begin position="21"/>
        <end position="294"/>
    </location>
</feature>
<evidence type="ECO:0000256" key="6">
    <source>
        <dbReference type="ARBA" id="ARBA00023049"/>
    </source>
</evidence>
<dbReference type="GO" id="GO:0008270">
    <property type="term" value="F:zinc ion binding"/>
    <property type="evidence" value="ECO:0007669"/>
    <property type="project" value="InterPro"/>
</dbReference>
<dbReference type="Gene3D" id="3.40.630.10">
    <property type="entry name" value="Zn peptidases"/>
    <property type="match status" value="1"/>
</dbReference>
<dbReference type="InterPro" id="IPR000834">
    <property type="entry name" value="Peptidase_M14"/>
</dbReference>
<proteinExistence type="inferred from homology"/>
<organism evidence="8 9">
    <name type="scientific">Marine Group III euryarchaeote CG-Epi3</name>
    <dbReference type="NCBI Taxonomy" id="1888997"/>
    <lineage>
        <taxon>Archaea</taxon>
        <taxon>Methanobacteriati</taxon>
        <taxon>Thermoplasmatota</taxon>
        <taxon>Thermoplasmata</taxon>
        <taxon>Candidatus Thermoprofundales</taxon>
    </lineage>
</organism>
<evidence type="ECO:0000256" key="5">
    <source>
        <dbReference type="ARBA" id="ARBA00022833"/>
    </source>
</evidence>
<evidence type="ECO:0000256" key="4">
    <source>
        <dbReference type="ARBA" id="ARBA00022801"/>
    </source>
</evidence>
<gene>
    <name evidence="8" type="ORF">BEU00_03000</name>
</gene>
<keyword evidence="3" id="KW-0645">Protease</keyword>
<keyword evidence="6" id="KW-0482">Metalloprotease</keyword>
<evidence type="ECO:0000313" key="9">
    <source>
        <dbReference type="Proteomes" id="UP000183138"/>
    </source>
</evidence>
<accession>A0A1J5TTC0</accession>
<dbReference type="PROSITE" id="PS52035">
    <property type="entry name" value="PEPTIDASE_M14"/>
    <property type="match status" value="1"/>
</dbReference>
<comment type="cofactor">
    <cofactor evidence="1">
        <name>Zn(2+)</name>
        <dbReference type="ChEBI" id="CHEBI:29105"/>
    </cofactor>
</comment>
<dbReference type="SMART" id="SM00631">
    <property type="entry name" value="Zn_pept"/>
    <property type="match status" value="1"/>
</dbReference>
<keyword evidence="5" id="KW-0862">Zinc</keyword>
<evidence type="ECO:0000256" key="2">
    <source>
        <dbReference type="ARBA" id="ARBA00005988"/>
    </source>
</evidence>
<dbReference type="GO" id="GO:0005615">
    <property type="term" value="C:extracellular space"/>
    <property type="evidence" value="ECO:0007669"/>
    <property type="project" value="TreeGrafter"/>
</dbReference>
<sequence>MSLLALAFLVFSAQPSEAVEALHTYDSMKDDTQDLANQYPEIAIYSEQGISPGLDLEIFSVDVALNITELTDEELNALPTMYVDGTHHGNEGMSAEASFLFLQDVLERSAADPSYLEGKRLIVTPSVNPDGYFIDCRNNWNSVDLNRNYPYMWGMYGTSDTRGSCPASGTYRGPSEGSEIETQINMELMRNMNLYVYFSAHTGSNDIVLPWKVTGEFAVPIADWELYEYFLNESTNVSGLTYRDPGGAGESIAWGYGARAALSLIVEVDDMQWSPIVSTTIRGALSNELLMYDLAWENLELVGGHLQIIDETYNSVTLQNIGWGAAYNVTTGNEIIEKVGRNQIVTLSKNSNFLQYNRLIHEGEEADLTLISMNLTSMSNPDSGTTPSIGFISASLSLIAIANLRKRK</sequence>
<evidence type="ECO:0000313" key="8">
    <source>
        <dbReference type="EMBL" id="OIR23427.1"/>
    </source>
</evidence>
<evidence type="ECO:0000259" key="7">
    <source>
        <dbReference type="PROSITE" id="PS52035"/>
    </source>
</evidence>
<protein>
    <recommendedName>
        <fullName evidence="7">Peptidase M14 domain-containing protein</fullName>
    </recommendedName>
</protein>
<evidence type="ECO:0000256" key="1">
    <source>
        <dbReference type="ARBA" id="ARBA00001947"/>
    </source>
</evidence>
<reference evidence="8 9" key="1">
    <citation type="submission" date="2016-08" db="EMBL/GenBank/DDBJ databases">
        <title>New Insights into Marine Group III Euryarchaeota, from dark to light.</title>
        <authorList>
            <person name="Haro-Moreno J.M."/>
            <person name="Rodriguez-Valera F."/>
            <person name="Lopez-Garcia P."/>
            <person name="Moreira D."/>
            <person name="Martin-Cuadrado A.B."/>
        </authorList>
    </citation>
    <scope>NUCLEOTIDE SEQUENCE [LARGE SCALE GENOMIC DNA]</scope>
    <source>
        <strain evidence="8">CG-Epi3</strain>
    </source>
</reference>
<evidence type="ECO:0000256" key="3">
    <source>
        <dbReference type="ARBA" id="ARBA00022670"/>
    </source>
</evidence>
<dbReference type="Proteomes" id="UP000183138">
    <property type="component" value="Unassembled WGS sequence"/>
</dbReference>
<comment type="caution">
    <text evidence="8">The sequence shown here is derived from an EMBL/GenBank/DDBJ whole genome shotgun (WGS) entry which is preliminary data.</text>
</comment>
<dbReference type="Pfam" id="PF00246">
    <property type="entry name" value="Peptidase_M14"/>
    <property type="match status" value="1"/>
</dbReference>
<dbReference type="PANTHER" id="PTHR11705:SF143">
    <property type="entry name" value="SLL0236 PROTEIN"/>
    <property type="match status" value="1"/>
</dbReference>
<dbReference type="GO" id="GO:0006508">
    <property type="term" value="P:proteolysis"/>
    <property type="evidence" value="ECO:0007669"/>
    <property type="project" value="UniProtKB-KW"/>
</dbReference>
<dbReference type="PANTHER" id="PTHR11705">
    <property type="entry name" value="PROTEASE FAMILY M14 CARBOXYPEPTIDASE A,B"/>
    <property type="match status" value="1"/>
</dbReference>
<dbReference type="EMBL" id="MIYY01000010">
    <property type="protein sequence ID" value="OIR23427.1"/>
    <property type="molecule type" value="Genomic_DNA"/>
</dbReference>
<dbReference type="AlphaFoldDB" id="A0A1J5TTC0"/>